<protein>
    <recommendedName>
        <fullName evidence="3">Thioesterase domain-containing protein</fullName>
    </recommendedName>
</protein>
<dbReference type="AlphaFoldDB" id="A0A178ZNH1"/>
<keyword evidence="5" id="KW-1185">Reference proteome</keyword>
<keyword evidence="2" id="KW-0378">Hydrolase</keyword>
<feature type="domain" description="Thioesterase" evidence="3">
    <location>
        <begin position="88"/>
        <end position="163"/>
    </location>
</feature>
<reference evidence="4 5" key="1">
    <citation type="submission" date="2016-04" db="EMBL/GenBank/DDBJ databases">
        <title>Draft genome of Fonsecaea erecta CBS 125763.</title>
        <authorList>
            <person name="Weiss V.A."/>
            <person name="Vicente V.A."/>
            <person name="Raittz R.T."/>
            <person name="Moreno L.F."/>
            <person name="De Souza E.M."/>
            <person name="Pedrosa F.O."/>
            <person name="Steffens M.B."/>
            <person name="Faoro H."/>
            <person name="Tadra-Sfeir M.Z."/>
            <person name="Najafzadeh M.J."/>
            <person name="Felipe M.S."/>
            <person name="Teixeira M."/>
            <person name="Sun J."/>
            <person name="Xi L."/>
            <person name="Gomes R."/>
            <person name="De Azevedo C.M."/>
            <person name="Salgado C.G."/>
            <person name="Da Silva M.B."/>
            <person name="Nascimento M.F."/>
            <person name="Queiroz-Telles F."/>
            <person name="Attili D.S."/>
            <person name="Gorbushina A."/>
        </authorList>
    </citation>
    <scope>NUCLEOTIDE SEQUENCE [LARGE SCALE GENOMIC DNA]</scope>
    <source>
        <strain evidence="4 5">CBS 125763</strain>
    </source>
</reference>
<dbReference type="OrthoDB" id="2831072at2759"/>
<dbReference type="InterPro" id="IPR006683">
    <property type="entry name" value="Thioestr_dom"/>
</dbReference>
<dbReference type="GO" id="GO:0047617">
    <property type="term" value="F:fatty acyl-CoA hydrolase activity"/>
    <property type="evidence" value="ECO:0007669"/>
    <property type="project" value="InterPro"/>
</dbReference>
<dbReference type="GeneID" id="30007740"/>
<dbReference type="RefSeq" id="XP_018694735.1">
    <property type="nucleotide sequence ID" value="XM_018835085.1"/>
</dbReference>
<dbReference type="STRING" id="1367422.A0A178ZNH1"/>
<evidence type="ECO:0000259" key="3">
    <source>
        <dbReference type="Pfam" id="PF03061"/>
    </source>
</evidence>
<evidence type="ECO:0000313" key="5">
    <source>
        <dbReference type="Proteomes" id="UP000078343"/>
    </source>
</evidence>
<name>A0A178ZNH1_9EURO</name>
<dbReference type="Pfam" id="PF03061">
    <property type="entry name" value="4HBT"/>
    <property type="match status" value="1"/>
</dbReference>
<organism evidence="4 5">
    <name type="scientific">Fonsecaea erecta</name>
    <dbReference type="NCBI Taxonomy" id="1367422"/>
    <lineage>
        <taxon>Eukaryota</taxon>
        <taxon>Fungi</taxon>
        <taxon>Dikarya</taxon>
        <taxon>Ascomycota</taxon>
        <taxon>Pezizomycotina</taxon>
        <taxon>Eurotiomycetes</taxon>
        <taxon>Chaetothyriomycetidae</taxon>
        <taxon>Chaetothyriales</taxon>
        <taxon>Herpotrichiellaceae</taxon>
        <taxon>Fonsecaea</taxon>
    </lineage>
</organism>
<dbReference type="PANTHER" id="PTHR21660">
    <property type="entry name" value="THIOESTERASE SUPERFAMILY MEMBER-RELATED"/>
    <property type="match status" value="1"/>
</dbReference>
<dbReference type="SUPFAM" id="SSF54637">
    <property type="entry name" value="Thioesterase/thiol ester dehydrase-isomerase"/>
    <property type="match status" value="1"/>
</dbReference>
<gene>
    <name evidence="4" type="ORF">AYL99_03571</name>
</gene>
<dbReference type="InterPro" id="IPR029069">
    <property type="entry name" value="HotDog_dom_sf"/>
</dbReference>
<dbReference type="PANTHER" id="PTHR21660:SF1">
    <property type="entry name" value="ACYL-COENZYME A THIOESTERASE 13"/>
    <property type="match status" value="1"/>
</dbReference>
<comment type="similarity">
    <text evidence="1">Belongs to the thioesterase PaaI family.</text>
</comment>
<sequence>MEKPKKFYTKDYMSRPGMSFAIEIADPVQRIEEFMNRYKREPVAEGFEESLMTRDLRVVSATGPSNNTANTATAVFEMDIIPMYGTRMGNASGAAITLVHDMCTTMAMAPLATRDFWHFGGVSRVLSVTYLRPTKTGSTVVIECEVLQVGARFATIRGVMKDKATGDLLSVCEHNKASIIFRDKPKI</sequence>
<accession>A0A178ZNH1</accession>
<dbReference type="InterPro" id="IPR039298">
    <property type="entry name" value="ACOT13"/>
</dbReference>
<dbReference type="Gene3D" id="3.10.129.10">
    <property type="entry name" value="Hotdog Thioesterase"/>
    <property type="match status" value="1"/>
</dbReference>
<comment type="caution">
    <text evidence="4">The sequence shown here is derived from an EMBL/GenBank/DDBJ whole genome shotgun (WGS) entry which is preliminary data.</text>
</comment>
<dbReference type="EMBL" id="LVYI01000003">
    <property type="protein sequence ID" value="OAP61368.1"/>
    <property type="molecule type" value="Genomic_DNA"/>
</dbReference>
<proteinExistence type="inferred from homology"/>
<evidence type="ECO:0000313" key="4">
    <source>
        <dbReference type="EMBL" id="OAP61368.1"/>
    </source>
</evidence>
<evidence type="ECO:0000256" key="1">
    <source>
        <dbReference type="ARBA" id="ARBA00008324"/>
    </source>
</evidence>
<evidence type="ECO:0000256" key="2">
    <source>
        <dbReference type="ARBA" id="ARBA00022801"/>
    </source>
</evidence>
<dbReference type="Proteomes" id="UP000078343">
    <property type="component" value="Unassembled WGS sequence"/>
</dbReference>